<sequence length="304" mass="34884">MRKFWWCLIFLSSLVKSILSDENEGCPNRVFLGCVLRLKAQRVPFEKNILNLIFNIGSEARLMHTCRAYGDVMPCFRDRILECGNERQRRMLNEVGKTLMFLCSPFSVDRQRILIKNQKCIGEILALPATVGCKLHDNHHGRLLLQCREVCSARPNDFICMMKAWISEQNVCTLRDINNRCGTEAANFYTELQSTVFEPMFPVLCDLPPGEIIDSVEPFAVIPLPKSSKTVVTSTTPRPLRRITLKKPNPAENRLIPVTTGSRPGKVLFIEKNINNLLSITEYQRNLGRNTQKIHLFQMEPQYQ</sequence>
<reference evidence="3" key="1">
    <citation type="submission" date="2022-11" db="UniProtKB">
        <authorList>
            <consortium name="WormBaseParasite"/>
        </authorList>
    </citation>
    <scope>IDENTIFICATION</scope>
</reference>
<accession>A0A914D9Z5</accession>
<keyword evidence="2" id="KW-1185">Reference proteome</keyword>
<evidence type="ECO:0000313" key="3">
    <source>
        <dbReference type="WBParaSite" id="ACRNAN_scaffold2055.g29386.t1"/>
    </source>
</evidence>
<name>A0A914D9Z5_9BILA</name>
<dbReference type="AlphaFoldDB" id="A0A914D9Z5"/>
<feature type="chain" id="PRO_5037710692" evidence="1">
    <location>
        <begin position="21"/>
        <end position="304"/>
    </location>
</feature>
<evidence type="ECO:0000313" key="2">
    <source>
        <dbReference type="Proteomes" id="UP000887540"/>
    </source>
</evidence>
<feature type="signal peptide" evidence="1">
    <location>
        <begin position="1"/>
        <end position="20"/>
    </location>
</feature>
<organism evidence="2 3">
    <name type="scientific">Acrobeloides nanus</name>
    <dbReference type="NCBI Taxonomy" id="290746"/>
    <lineage>
        <taxon>Eukaryota</taxon>
        <taxon>Metazoa</taxon>
        <taxon>Ecdysozoa</taxon>
        <taxon>Nematoda</taxon>
        <taxon>Chromadorea</taxon>
        <taxon>Rhabditida</taxon>
        <taxon>Tylenchina</taxon>
        <taxon>Cephalobomorpha</taxon>
        <taxon>Cephaloboidea</taxon>
        <taxon>Cephalobidae</taxon>
        <taxon>Acrobeloides</taxon>
    </lineage>
</organism>
<proteinExistence type="predicted"/>
<dbReference type="WBParaSite" id="ACRNAN_scaffold2055.g29386.t1">
    <property type="protein sequence ID" value="ACRNAN_scaffold2055.g29386.t1"/>
    <property type="gene ID" value="ACRNAN_scaffold2055.g29386"/>
</dbReference>
<dbReference type="Proteomes" id="UP000887540">
    <property type="component" value="Unplaced"/>
</dbReference>
<keyword evidence="1" id="KW-0732">Signal</keyword>
<protein>
    <submittedName>
        <fullName evidence="3">Uncharacterized protein</fullName>
    </submittedName>
</protein>
<evidence type="ECO:0000256" key="1">
    <source>
        <dbReference type="SAM" id="SignalP"/>
    </source>
</evidence>